<dbReference type="PANTHER" id="PTHR38035:SF1">
    <property type="entry name" value="ANCILLARY SECYEG TRANSLOCON SUBUNIT"/>
    <property type="match status" value="1"/>
</dbReference>
<evidence type="ECO:0000256" key="3">
    <source>
        <dbReference type="ARBA" id="ARBA00022692"/>
    </source>
</evidence>
<dbReference type="Pfam" id="PF09976">
    <property type="entry name" value="TPR_21"/>
    <property type="match status" value="1"/>
</dbReference>
<dbReference type="AlphaFoldDB" id="A0A917N7Z4"/>
<name>A0A917N7Z4_9GAMM</name>
<dbReference type="RefSeq" id="WP_131775380.1">
    <property type="nucleotide sequence ID" value="NZ_BMOB01000001.1"/>
</dbReference>
<comment type="subcellular location">
    <subcellularLocation>
        <location evidence="1">Cell membrane</location>
        <topology evidence="1">Single-pass type II membrane protein</topology>
    </subcellularLocation>
</comment>
<evidence type="ECO:0000256" key="6">
    <source>
        <dbReference type="ARBA" id="ARBA00023186"/>
    </source>
</evidence>
<keyword evidence="5 9" id="KW-0472">Membrane</keyword>
<keyword evidence="6" id="KW-0143">Chaperone</keyword>
<comment type="similarity">
    <text evidence="7">Belongs to the YfgM family.</text>
</comment>
<evidence type="ECO:0000313" key="11">
    <source>
        <dbReference type="EMBL" id="GGI76206.1"/>
    </source>
</evidence>
<dbReference type="PANTHER" id="PTHR38035">
    <property type="entry name" value="UPF0070 PROTEIN YFGM"/>
    <property type="match status" value="1"/>
</dbReference>
<dbReference type="EMBL" id="BMOB01000001">
    <property type="protein sequence ID" value="GGI76206.1"/>
    <property type="molecule type" value="Genomic_DNA"/>
</dbReference>
<dbReference type="SUPFAM" id="SSF48452">
    <property type="entry name" value="TPR-like"/>
    <property type="match status" value="1"/>
</dbReference>
<reference evidence="11" key="1">
    <citation type="journal article" date="2014" name="Int. J. Syst. Evol. Microbiol.">
        <title>Complete genome sequence of Corynebacterium casei LMG S-19264T (=DSM 44701T), isolated from a smear-ripened cheese.</title>
        <authorList>
            <consortium name="US DOE Joint Genome Institute (JGI-PGF)"/>
            <person name="Walter F."/>
            <person name="Albersmeier A."/>
            <person name="Kalinowski J."/>
            <person name="Ruckert C."/>
        </authorList>
    </citation>
    <scope>NUCLEOTIDE SEQUENCE</scope>
    <source>
        <strain evidence="11">JCM 13919</strain>
    </source>
</reference>
<keyword evidence="12" id="KW-1185">Reference proteome</keyword>
<feature type="transmembrane region" description="Helical" evidence="9">
    <location>
        <begin position="21"/>
        <end position="42"/>
    </location>
</feature>
<evidence type="ECO:0000259" key="10">
    <source>
        <dbReference type="Pfam" id="PF09976"/>
    </source>
</evidence>
<feature type="domain" description="Ancillary SecYEG translocon subunit/Cell division coordinator CpoB TPR" evidence="10">
    <location>
        <begin position="15"/>
        <end position="208"/>
    </location>
</feature>
<evidence type="ECO:0000256" key="4">
    <source>
        <dbReference type="ARBA" id="ARBA00022989"/>
    </source>
</evidence>
<dbReference type="Gene3D" id="1.25.40.10">
    <property type="entry name" value="Tetratricopeptide repeat domain"/>
    <property type="match status" value="2"/>
</dbReference>
<gene>
    <name evidence="11" type="ORF">GCM10007966_01350</name>
</gene>
<dbReference type="GO" id="GO:0005886">
    <property type="term" value="C:plasma membrane"/>
    <property type="evidence" value="ECO:0007669"/>
    <property type="project" value="UniProtKB-SubCell"/>
</dbReference>
<dbReference type="PIRSF" id="PIRSF006170">
    <property type="entry name" value="YfgM"/>
    <property type="match status" value="1"/>
</dbReference>
<evidence type="ECO:0000256" key="1">
    <source>
        <dbReference type="ARBA" id="ARBA00004401"/>
    </source>
</evidence>
<dbReference type="InterPro" id="IPR018704">
    <property type="entry name" value="SecYEG/CpoB_TPR"/>
</dbReference>
<keyword evidence="3 9" id="KW-0812">Transmembrane</keyword>
<dbReference type="GO" id="GO:0044877">
    <property type="term" value="F:protein-containing complex binding"/>
    <property type="evidence" value="ECO:0007669"/>
    <property type="project" value="InterPro"/>
</dbReference>
<evidence type="ECO:0000256" key="2">
    <source>
        <dbReference type="ARBA" id="ARBA00022475"/>
    </source>
</evidence>
<reference evidence="11" key="2">
    <citation type="submission" date="2020-09" db="EMBL/GenBank/DDBJ databases">
        <authorList>
            <person name="Sun Q."/>
            <person name="Ohkuma M."/>
        </authorList>
    </citation>
    <scope>NUCLEOTIDE SEQUENCE</scope>
    <source>
        <strain evidence="11">JCM 13919</strain>
    </source>
</reference>
<evidence type="ECO:0000256" key="7">
    <source>
        <dbReference type="ARBA" id="ARBA00024197"/>
    </source>
</evidence>
<accession>A0A917N7Z4</accession>
<protein>
    <recommendedName>
        <fullName evidence="8">Ancillary SecYEG translocon subunit</fullName>
    </recommendedName>
</protein>
<keyword evidence="4 9" id="KW-1133">Transmembrane helix</keyword>
<evidence type="ECO:0000313" key="12">
    <source>
        <dbReference type="Proteomes" id="UP000630149"/>
    </source>
</evidence>
<evidence type="ECO:0000256" key="5">
    <source>
        <dbReference type="ARBA" id="ARBA00023136"/>
    </source>
</evidence>
<dbReference type="Proteomes" id="UP000630149">
    <property type="component" value="Unassembled WGS sequence"/>
</dbReference>
<keyword evidence="2" id="KW-1003">Cell membrane</keyword>
<comment type="caution">
    <text evidence="11">The sequence shown here is derived from an EMBL/GenBank/DDBJ whole genome shotgun (WGS) entry which is preliminary data.</text>
</comment>
<dbReference type="InterPro" id="IPR011990">
    <property type="entry name" value="TPR-like_helical_dom_sf"/>
</dbReference>
<sequence>MSVYMTEEEQIEAIKRWWKRYSNIIIVTISLILLAIAGYKYWSWHQGKKIQQASVAYEHLMVAFSNKDNKKIHSYANQLIKEYNDTVYADAARMTLAKLFVTNGKFKHAEEQLQQVANKSKMPALQQVAKIRLARILLSQAQYDQAINKLEPVIDASYKPVINELRGDIYAATGKYPQAVAAYRKAINESQSQGIGNLFLEMKTNELAAFTHSLNTDEELKQAA</sequence>
<proteinExistence type="inferred from homology"/>
<organism evidence="11 12">
    <name type="scientific">Legionella impletisoli</name>
    <dbReference type="NCBI Taxonomy" id="343510"/>
    <lineage>
        <taxon>Bacteria</taxon>
        <taxon>Pseudomonadati</taxon>
        <taxon>Pseudomonadota</taxon>
        <taxon>Gammaproteobacteria</taxon>
        <taxon>Legionellales</taxon>
        <taxon>Legionellaceae</taxon>
        <taxon>Legionella</taxon>
    </lineage>
</organism>
<dbReference type="InterPro" id="IPR026039">
    <property type="entry name" value="YfgM"/>
</dbReference>
<evidence type="ECO:0000256" key="9">
    <source>
        <dbReference type="SAM" id="Phobius"/>
    </source>
</evidence>
<dbReference type="OrthoDB" id="9789675at2"/>
<evidence type="ECO:0000256" key="8">
    <source>
        <dbReference type="ARBA" id="ARBA00024235"/>
    </source>
</evidence>